<proteinExistence type="predicted"/>
<dbReference type="OrthoDB" id="12165at2157"/>
<dbReference type="AlphaFoldDB" id="A0A484IAV3"/>
<evidence type="ECO:0000313" key="2">
    <source>
        <dbReference type="Proteomes" id="UP000294299"/>
    </source>
</evidence>
<dbReference type="RefSeq" id="WP_134482846.1">
    <property type="nucleotide sequence ID" value="NZ_LR216287.1"/>
</dbReference>
<keyword evidence="2" id="KW-1185">Reference proteome</keyword>
<dbReference type="InterPro" id="IPR027417">
    <property type="entry name" value="P-loop_NTPase"/>
</dbReference>
<gene>
    <name evidence="1" type="ORF">NFRAN_0488</name>
</gene>
<evidence type="ECO:0000313" key="1">
    <source>
        <dbReference type="EMBL" id="VFJ12809.1"/>
    </source>
</evidence>
<name>A0A484IAV3_9ARCH</name>
<dbReference type="EMBL" id="LR216287">
    <property type="protein sequence ID" value="VFJ12809.1"/>
    <property type="molecule type" value="Genomic_DNA"/>
</dbReference>
<sequence>MQKQTSSSQSFVNAFDEFNERNRKLFSVPKIDQCLSFENKKNVCLMLNSSKSSATSFLYSIITNACVNYHATDNDNSQKRTIMIDAGNGNNLGQIYLQLVQQAMKNEFDSNKILNQIIVVRAFTFYQLLNIVINELPKQLCKLESCKIQIIVLDLLDTLISSNGIRSKHDVEKSKAEYIHNEKLVNELIDTLVNLSNKYFVIMWYDNSNQLMDDYSINSRFDNVIEINSGFIHDGFNTIKSKKRITNKKQHSVKVRIKSIRTTVSTNL</sequence>
<accession>A0A484IAV3</accession>
<protein>
    <submittedName>
        <fullName evidence="1">Uncharacterized protein</fullName>
    </submittedName>
</protein>
<dbReference type="KEGG" id="nfn:NFRAN_0488"/>
<organism evidence="1 2">
    <name type="scientific">Candidatus Nitrosocosmicus franklandianus</name>
    <dbReference type="NCBI Taxonomy" id="1798806"/>
    <lineage>
        <taxon>Archaea</taxon>
        <taxon>Nitrososphaerota</taxon>
        <taxon>Nitrososphaeria</taxon>
        <taxon>Nitrososphaerales</taxon>
        <taxon>Nitrososphaeraceae</taxon>
        <taxon>Candidatus Nitrosocosmicus</taxon>
    </lineage>
</organism>
<dbReference type="Proteomes" id="UP000294299">
    <property type="component" value="Chromosome NFRAN"/>
</dbReference>
<reference evidence="1 2" key="1">
    <citation type="submission" date="2019-02" db="EMBL/GenBank/DDBJ databases">
        <authorList>
            <person name="Lehtovirta-Morley E L."/>
        </authorList>
    </citation>
    <scope>NUCLEOTIDE SEQUENCE [LARGE SCALE GENOMIC DNA]</scope>
    <source>
        <strain evidence="1">NFRAN1</strain>
    </source>
</reference>
<dbReference type="Gene3D" id="3.40.50.300">
    <property type="entry name" value="P-loop containing nucleotide triphosphate hydrolases"/>
    <property type="match status" value="1"/>
</dbReference>
<dbReference type="GeneID" id="39420018"/>